<comment type="caution">
    <text evidence="3">The sequence shown here is derived from an EMBL/GenBank/DDBJ whole genome shotgun (WGS) entry which is preliminary data.</text>
</comment>
<gene>
    <name evidence="3" type="ORF">ACFPCV_23625</name>
</gene>
<evidence type="ECO:0000256" key="1">
    <source>
        <dbReference type="ARBA" id="ARBA00008520"/>
    </source>
</evidence>
<dbReference type="InterPro" id="IPR006059">
    <property type="entry name" value="SBP"/>
</dbReference>
<dbReference type="Pfam" id="PF01547">
    <property type="entry name" value="SBP_bac_1"/>
    <property type="match status" value="1"/>
</dbReference>
<keyword evidence="4" id="KW-1185">Reference proteome</keyword>
<keyword evidence="2" id="KW-0813">Transport</keyword>
<sequence length="418" mass="44417">MPSRGFRRRALLRAAVVGPLAGAAAGCAGVYRPLGLGGFVRVAVSWSATELAAFQRVLGPRLDDCQLVPLGDDIDAAFGANVAGRPDIVALPKPKLVSGKLESLAPLPPEVWDRGYDGFWSGQLPSRDGRHYALPFKVGHSSIVWYRKRFFAEHGLAPPTTWAEWLELNERIVERTGTAALALGGADGWFLARFFENVLLRQFDGVYAALVAGERGAWGSADVRTAFAQVARMWGGRRVLAGGAERALVAQYPEAVLEVFRYHRAAMVPAPDFAESVIRAFDVLDDDVGTFAFPAAPGLGRRLVVSGDLLVLTAPASEEAENVLRHLADPAAPVPWIRDTGGFIAANPGTGLGDYSPALRVLARQLTTHELHFGLTDKVPLGAMLQKVLQDLLRALAAGTEPAAAATAASSAMAGAGE</sequence>
<accession>A0ABV9S7A4</accession>
<dbReference type="RefSeq" id="WP_378058474.1">
    <property type="nucleotide sequence ID" value="NZ_JBHSIS010000010.1"/>
</dbReference>
<dbReference type="InterPro" id="IPR050490">
    <property type="entry name" value="Bact_solute-bd_prot1"/>
</dbReference>
<dbReference type="PANTHER" id="PTHR43649">
    <property type="entry name" value="ARABINOSE-BINDING PROTEIN-RELATED"/>
    <property type="match status" value="1"/>
</dbReference>
<evidence type="ECO:0000313" key="3">
    <source>
        <dbReference type="EMBL" id="MFC4856506.1"/>
    </source>
</evidence>
<proteinExistence type="inferred from homology"/>
<dbReference type="PANTHER" id="PTHR43649:SF29">
    <property type="entry name" value="OSMOPROTECTIVE COMPOUNDS-BINDING PROTEIN GGTB"/>
    <property type="match status" value="1"/>
</dbReference>
<evidence type="ECO:0000256" key="2">
    <source>
        <dbReference type="ARBA" id="ARBA00022448"/>
    </source>
</evidence>
<protein>
    <submittedName>
        <fullName evidence="3">ABC transporter substrate-binding protein</fullName>
    </submittedName>
</protein>
<dbReference type="EMBL" id="JBHSIS010000010">
    <property type="protein sequence ID" value="MFC4856506.1"/>
    <property type="molecule type" value="Genomic_DNA"/>
</dbReference>
<dbReference type="PROSITE" id="PS51257">
    <property type="entry name" value="PROKAR_LIPOPROTEIN"/>
    <property type="match status" value="1"/>
</dbReference>
<evidence type="ECO:0000313" key="4">
    <source>
        <dbReference type="Proteomes" id="UP001595859"/>
    </source>
</evidence>
<dbReference type="Proteomes" id="UP001595859">
    <property type="component" value="Unassembled WGS sequence"/>
</dbReference>
<comment type="similarity">
    <text evidence="1">Belongs to the bacterial solute-binding protein 1 family.</text>
</comment>
<reference evidence="4" key="1">
    <citation type="journal article" date="2019" name="Int. J. Syst. Evol. Microbiol.">
        <title>The Global Catalogue of Microorganisms (GCM) 10K type strain sequencing project: providing services to taxonomists for standard genome sequencing and annotation.</title>
        <authorList>
            <consortium name="The Broad Institute Genomics Platform"/>
            <consortium name="The Broad Institute Genome Sequencing Center for Infectious Disease"/>
            <person name="Wu L."/>
            <person name="Ma J."/>
        </authorList>
    </citation>
    <scope>NUCLEOTIDE SEQUENCE [LARGE SCALE GENOMIC DNA]</scope>
    <source>
        <strain evidence="4">ZS-22-S1</strain>
    </source>
</reference>
<organism evidence="3 4">
    <name type="scientific">Actinophytocola glycyrrhizae</name>
    <dbReference type="NCBI Taxonomy" id="2044873"/>
    <lineage>
        <taxon>Bacteria</taxon>
        <taxon>Bacillati</taxon>
        <taxon>Actinomycetota</taxon>
        <taxon>Actinomycetes</taxon>
        <taxon>Pseudonocardiales</taxon>
        <taxon>Pseudonocardiaceae</taxon>
    </lineage>
</organism>
<dbReference type="SUPFAM" id="SSF53850">
    <property type="entry name" value="Periplasmic binding protein-like II"/>
    <property type="match status" value="1"/>
</dbReference>
<name>A0ABV9S7A4_9PSEU</name>
<dbReference type="Gene3D" id="3.40.190.10">
    <property type="entry name" value="Periplasmic binding protein-like II"/>
    <property type="match status" value="2"/>
</dbReference>